<dbReference type="PANTHER" id="PTHR44227">
    <property type="match status" value="1"/>
</dbReference>
<evidence type="ECO:0000313" key="4">
    <source>
        <dbReference type="Proteomes" id="UP000332515"/>
    </source>
</evidence>
<dbReference type="Pfam" id="PF13432">
    <property type="entry name" value="TPR_16"/>
    <property type="match status" value="3"/>
</dbReference>
<dbReference type="SUPFAM" id="SSF48452">
    <property type="entry name" value="TPR-like"/>
    <property type="match status" value="1"/>
</dbReference>
<dbReference type="EMBL" id="VWNA01000003">
    <property type="protein sequence ID" value="MQT15057.1"/>
    <property type="molecule type" value="Genomic_DNA"/>
</dbReference>
<comment type="caution">
    <text evidence="3">The sequence shown here is derived from an EMBL/GenBank/DDBJ whole genome shotgun (WGS) entry which is preliminary data.</text>
</comment>
<organism evidence="3 4">
    <name type="scientific">Segnochrobactrum spirostomi</name>
    <dbReference type="NCBI Taxonomy" id="2608987"/>
    <lineage>
        <taxon>Bacteria</taxon>
        <taxon>Pseudomonadati</taxon>
        <taxon>Pseudomonadota</taxon>
        <taxon>Alphaproteobacteria</taxon>
        <taxon>Hyphomicrobiales</taxon>
        <taxon>Segnochrobactraceae</taxon>
        <taxon>Segnochrobactrum</taxon>
    </lineage>
</organism>
<accession>A0A6A7Y9L6</accession>
<evidence type="ECO:0000313" key="3">
    <source>
        <dbReference type="EMBL" id="MQT15057.1"/>
    </source>
</evidence>
<sequence>MHRIEIKMQPIKDLLGSGRYEEVLIAIETLRPEEKATPDALETAAAATLGKGDAARAEELLEQACTAYPNNDVLVGTLAVARTALNKLDDGLICAERAIELAPGKVDHKLTLGRIRLARGEIGEARTIATEAIEAAPDTAAAHALFGATAMASGEWLLAERALRRALALDGDSKEALRNLSLVLSQTGRSTEAAQVAEQAFLLAPSDLGHQVAFARTLADTGDVERAATLLRRVLAVAPLMWDAQLLAAQLAALRGQTDAGVQALTQAVRRLGNTPETLFGLATFLIFANRPEPALKLIDTLASRIPDDGALRRCRNVAHLMLGRLDATRMLDEGEDPFKAQAILARGGVPPSELVFLARALPELARRHEQPITIAGSREIADILLASGAGVRAETERSDVPALPAEALLDVVRLSGEAATVPYLTPDAERLARWQKAFDGLPRPLIGLAWDTYGIALSLEDAVAATDGLGTLISLETGEARHQLGGRPAILDGGAHVNLYADLVAAIAGVDFVLAPTGVVGATAGALGRPGLIVTGPIPDWTFASRDGMARWYPSLAVVSPAEIGTGGERAAALKSAIRARL</sequence>
<dbReference type="InterPro" id="IPR011990">
    <property type="entry name" value="TPR-like_helical_dom_sf"/>
</dbReference>
<protein>
    <submittedName>
        <fullName evidence="3">Tetratricopeptide repeat protein</fullName>
    </submittedName>
</protein>
<name>A0A6A7Y9L6_9HYPH</name>
<dbReference type="AlphaFoldDB" id="A0A6A7Y9L6"/>
<dbReference type="InterPro" id="IPR019734">
    <property type="entry name" value="TPR_rpt"/>
</dbReference>
<keyword evidence="1" id="KW-0677">Repeat</keyword>
<keyword evidence="2" id="KW-0802">TPR repeat</keyword>
<keyword evidence="4" id="KW-1185">Reference proteome</keyword>
<evidence type="ECO:0000256" key="2">
    <source>
        <dbReference type="ARBA" id="ARBA00022803"/>
    </source>
</evidence>
<dbReference type="PANTHER" id="PTHR44227:SF3">
    <property type="entry name" value="PROTEIN O-MANNOSYL-TRANSFERASE TMTC4"/>
    <property type="match status" value="1"/>
</dbReference>
<gene>
    <name evidence="3" type="ORF">F0357_20845</name>
</gene>
<dbReference type="Gene3D" id="1.25.40.10">
    <property type="entry name" value="Tetratricopeptide repeat domain"/>
    <property type="match status" value="1"/>
</dbReference>
<dbReference type="Proteomes" id="UP000332515">
    <property type="component" value="Unassembled WGS sequence"/>
</dbReference>
<dbReference type="SMART" id="SM00028">
    <property type="entry name" value="TPR"/>
    <property type="match status" value="7"/>
</dbReference>
<proteinExistence type="predicted"/>
<evidence type="ECO:0000256" key="1">
    <source>
        <dbReference type="ARBA" id="ARBA00022737"/>
    </source>
</evidence>
<dbReference type="InterPro" id="IPR052346">
    <property type="entry name" value="O-mannosyl-transferase_TMTC"/>
</dbReference>
<reference evidence="3 4" key="1">
    <citation type="submission" date="2019-09" db="EMBL/GenBank/DDBJ databases">
        <title>Segnochrobactrum spirostomi gen. nov., sp. nov., isolated from the ciliate Spirostomum cf. yagiui and description of a novel family, Segnochrobactraceae fam. nov. within the order Rhizobiales of the class Alphaproteobacteria.</title>
        <authorList>
            <person name="Akter S."/>
            <person name="Shazib S.U.A."/>
            <person name="Shin M.K."/>
        </authorList>
    </citation>
    <scope>NUCLEOTIDE SEQUENCE [LARGE SCALE GENOMIC DNA]</scope>
    <source>
        <strain evidence="3 4">Sp-1</strain>
    </source>
</reference>